<evidence type="ECO:0000256" key="8">
    <source>
        <dbReference type="SAM" id="Phobius"/>
    </source>
</evidence>
<dbReference type="GO" id="GO:0072546">
    <property type="term" value="C:EMC complex"/>
    <property type="evidence" value="ECO:0007669"/>
    <property type="project" value="InterPro"/>
</dbReference>
<reference evidence="9" key="1">
    <citation type="submission" date="2020-01" db="EMBL/GenBank/DDBJ databases">
        <title>Development of genomics and gene disruption for Polysphondylium violaceum indicates a role for the polyketide synthase stlB in stalk morphogenesis.</title>
        <authorList>
            <person name="Narita B."/>
            <person name="Kawabe Y."/>
            <person name="Kin K."/>
            <person name="Saito T."/>
            <person name="Gibbs R."/>
            <person name="Kuspa A."/>
            <person name="Muzny D."/>
            <person name="Queller D."/>
            <person name="Richards S."/>
            <person name="Strassman J."/>
            <person name="Sucgang R."/>
            <person name="Worley K."/>
            <person name="Schaap P."/>
        </authorList>
    </citation>
    <scope>NUCLEOTIDE SEQUENCE</scope>
    <source>
        <strain evidence="9">QSvi11</strain>
    </source>
</reference>
<dbReference type="AlphaFoldDB" id="A0A8J4V5C8"/>
<evidence type="ECO:0000256" key="2">
    <source>
        <dbReference type="ARBA" id="ARBA00009436"/>
    </source>
</evidence>
<dbReference type="PANTHER" id="PTHR20994:SF0">
    <property type="entry name" value="ER MEMBRANE PROTEIN COMPLEX SUBUNIT 6"/>
    <property type="match status" value="1"/>
</dbReference>
<comment type="similarity">
    <text evidence="2">Belongs to the EMC6 family.</text>
</comment>
<feature type="transmembrane region" description="Helical" evidence="8">
    <location>
        <begin position="38"/>
        <end position="59"/>
    </location>
</feature>
<gene>
    <name evidence="9" type="ORF">CYY_006896</name>
</gene>
<evidence type="ECO:0000256" key="6">
    <source>
        <dbReference type="ARBA" id="ARBA00022989"/>
    </source>
</evidence>
<keyword evidence="6 8" id="KW-1133">Transmembrane helix</keyword>
<name>A0A8J4V5C8_9MYCE</name>
<sequence>MLHPQQIQQQQQQQQQEQANSVIPEHYDPEIIMRNNKAVTFCQIPICILGGAIAGVLGFSGLFGFLFYFFVYFTFCSLFVLRENKKLSLYFINPRSIWFDGLGSGLMPYILFWTFLYNIIHIY</sequence>
<dbReference type="EMBL" id="AJWJ01000338">
    <property type="protein sequence ID" value="KAF2071789.1"/>
    <property type="molecule type" value="Genomic_DNA"/>
</dbReference>
<dbReference type="InterPro" id="IPR029008">
    <property type="entry name" value="EMC6-like"/>
</dbReference>
<evidence type="ECO:0000256" key="1">
    <source>
        <dbReference type="ARBA" id="ARBA00004477"/>
    </source>
</evidence>
<dbReference type="Proteomes" id="UP000695562">
    <property type="component" value="Unassembled WGS sequence"/>
</dbReference>
<evidence type="ECO:0000313" key="9">
    <source>
        <dbReference type="EMBL" id="KAF2071789.1"/>
    </source>
</evidence>
<keyword evidence="5" id="KW-0256">Endoplasmic reticulum</keyword>
<evidence type="ECO:0000256" key="3">
    <source>
        <dbReference type="ARBA" id="ARBA00020827"/>
    </source>
</evidence>
<dbReference type="OrthoDB" id="16510at2759"/>
<evidence type="ECO:0000256" key="7">
    <source>
        <dbReference type="ARBA" id="ARBA00023136"/>
    </source>
</evidence>
<comment type="subcellular location">
    <subcellularLocation>
        <location evidence="1">Endoplasmic reticulum membrane</location>
        <topology evidence="1">Multi-pass membrane protein</topology>
    </subcellularLocation>
</comment>
<dbReference type="GO" id="GO:0000045">
    <property type="term" value="P:autophagosome assembly"/>
    <property type="evidence" value="ECO:0007669"/>
    <property type="project" value="TreeGrafter"/>
</dbReference>
<protein>
    <recommendedName>
        <fullName evidence="3">ER membrane protein complex subunit 6</fullName>
    </recommendedName>
</protein>
<dbReference type="GO" id="GO:0034975">
    <property type="term" value="P:protein folding in endoplasmic reticulum"/>
    <property type="evidence" value="ECO:0007669"/>
    <property type="project" value="TreeGrafter"/>
</dbReference>
<evidence type="ECO:0000313" key="10">
    <source>
        <dbReference type="Proteomes" id="UP000695562"/>
    </source>
</evidence>
<evidence type="ECO:0000256" key="4">
    <source>
        <dbReference type="ARBA" id="ARBA00022692"/>
    </source>
</evidence>
<keyword evidence="7 8" id="KW-0472">Membrane</keyword>
<dbReference type="InterPro" id="IPR008504">
    <property type="entry name" value="Emc6"/>
</dbReference>
<organism evidence="9 10">
    <name type="scientific">Polysphondylium violaceum</name>
    <dbReference type="NCBI Taxonomy" id="133409"/>
    <lineage>
        <taxon>Eukaryota</taxon>
        <taxon>Amoebozoa</taxon>
        <taxon>Evosea</taxon>
        <taxon>Eumycetozoa</taxon>
        <taxon>Dictyostelia</taxon>
        <taxon>Dictyosteliales</taxon>
        <taxon>Dictyosteliaceae</taxon>
        <taxon>Polysphondylium</taxon>
    </lineage>
</organism>
<keyword evidence="4 8" id="KW-0812">Transmembrane</keyword>
<dbReference type="Pfam" id="PF07019">
    <property type="entry name" value="EMC6"/>
    <property type="match status" value="1"/>
</dbReference>
<feature type="transmembrane region" description="Helical" evidence="8">
    <location>
        <begin position="102"/>
        <end position="120"/>
    </location>
</feature>
<accession>A0A8J4V5C8</accession>
<evidence type="ECO:0000256" key="5">
    <source>
        <dbReference type="ARBA" id="ARBA00022824"/>
    </source>
</evidence>
<dbReference type="PANTHER" id="PTHR20994">
    <property type="entry name" value="ER MEMBRANE PROTEIN COMPLEX SUBUNIT 6"/>
    <property type="match status" value="1"/>
</dbReference>
<proteinExistence type="inferred from homology"/>
<comment type="caution">
    <text evidence="9">The sequence shown here is derived from an EMBL/GenBank/DDBJ whole genome shotgun (WGS) entry which is preliminary data.</text>
</comment>
<keyword evidence="10" id="KW-1185">Reference proteome</keyword>